<dbReference type="InterPro" id="IPR016257">
    <property type="entry name" value="Tyr_kinase_ephrin_rcpt"/>
</dbReference>
<feature type="domain" description="Fibronectin type-III" evidence="22">
    <location>
        <begin position="326"/>
        <end position="434"/>
    </location>
</feature>
<evidence type="ECO:0000256" key="16">
    <source>
        <dbReference type="ARBA" id="ARBA00054353"/>
    </source>
</evidence>
<dbReference type="Ensembl" id="ENSOTST00005135894.1">
    <property type="protein sequence ID" value="ENSOTSP00005155053.1"/>
    <property type="gene ID" value="ENSOTSG00005010134.2"/>
</dbReference>
<dbReference type="PANTHER" id="PTHR46877:SF16">
    <property type="entry name" value="EPHRIN TYPE-A RECEPTOR 10"/>
    <property type="match status" value="1"/>
</dbReference>
<organism evidence="24 25">
    <name type="scientific">Oncorhynchus tshawytscha</name>
    <name type="common">Chinook salmon</name>
    <name type="synonym">Salmo tshawytscha</name>
    <dbReference type="NCBI Taxonomy" id="74940"/>
    <lineage>
        <taxon>Eukaryota</taxon>
        <taxon>Metazoa</taxon>
        <taxon>Chordata</taxon>
        <taxon>Craniata</taxon>
        <taxon>Vertebrata</taxon>
        <taxon>Euteleostomi</taxon>
        <taxon>Actinopterygii</taxon>
        <taxon>Neopterygii</taxon>
        <taxon>Teleostei</taxon>
        <taxon>Protacanthopterygii</taxon>
        <taxon>Salmoniformes</taxon>
        <taxon>Salmonidae</taxon>
        <taxon>Salmoninae</taxon>
        <taxon>Oncorhynchus</taxon>
    </lineage>
</organism>
<dbReference type="PIRSF" id="PIRSF000666">
    <property type="entry name" value="TyrPK_ephrin_receptor"/>
    <property type="match status" value="1"/>
</dbReference>
<evidence type="ECO:0000256" key="13">
    <source>
        <dbReference type="ARBA" id="ARBA00023170"/>
    </source>
</evidence>
<feature type="domain" description="Eph LBD" evidence="23">
    <location>
        <begin position="26"/>
        <end position="205"/>
    </location>
</feature>
<dbReference type="SMART" id="SM01411">
    <property type="entry name" value="Ephrin_rec_like"/>
    <property type="match status" value="1"/>
</dbReference>
<dbReference type="Pfam" id="PF14575">
    <property type="entry name" value="EphA2_TM"/>
    <property type="match status" value="1"/>
</dbReference>
<dbReference type="FunFam" id="1.10.510.10:FF:000360">
    <property type="entry name" value="Ephrin type-A receptor 10"/>
    <property type="match status" value="1"/>
</dbReference>
<evidence type="ECO:0000256" key="8">
    <source>
        <dbReference type="ARBA" id="ARBA00022777"/>
    </source>
</evidence>
<reference evidence="25" key="1">
    <citation type="journal article" date="2018" name="PLoS ONE">
        <title>Chinook salmon (Oncorhynchus tshawytscha) genome and transcriptome.</title>
        <authorList>
            <person name="Christensen K.A."/>
            <person name="Leong J.S."/>
            <person name="Sakhrani D."/>
            <person name="Biagi C.A."/>
            <person name="Minkley D.R."/>
            <person name="Withler R.E."/>
            <person name="Rondeau E.B."/>
            <person name="Koop B.F."/>
            <person name="Devlin R.H."/>
        </authorList>
    </citation>
    <scope>NUCLEOTIDE SEQUENCE [LARGE SCALE GENOMIC DNA]</scope>
</reference>
<sequence length="1018" mass="112641">MELFKTQMSVLWILLLNGNKGCHTEEVVLLNSKETQAELGWTSHPSNGWEEISGVDEKYKPIRTYQVCNVMEPALQNNWLQTGWVARRGGQRIFVELQFTLRDCNSIPGVAGTCKETFNLLYVESDKDLGRVTREERYTKIDTIAADESFTQGDLGERKMKLNTEVREIGHLNRKGFHLAFQDVGACVALVAVRVYYKRCLATVQNLAVFSDTVAEAAFATLVEVRGACVNNSEVDTDSPPRMHCSAEGEWLVPIGKCSCSAGYEEGHSSCEACPPGSYKMSSRQQECFPCPANSVAEEEGSVVCVCEEDHFRTPLDNPSAPCTRPPSPPKDLVYTLKQSTMILEWSTPTDTGGRGDLTYSVGCRRCLGLQCEPCGASVGFMPQQSGLTERTVTVVNLMANSNYTLTVEALNGVSELLPNKRFYTQVNVSTSVPAPSLVSELRAEKIEQRSLTLVWREPSYPNSSSTEYEIKYYEKEQKDKSYSTVKTAATRISVNNLKPGTTYVFLIRPFSTPAPSSLLSAAASSSSSSPSPIDYGGYSAPLELQTLGELALASSEQNPVIIIVVVSVAALIMLLSMGVGLLLWRRQCRYSKASQEGDEELYFQFKIPTRRTYIDPETCEDLVQAVLAFAKELDNSSIKIERIVHTGDFGEVCRGCLKLPSKRELPVAIKALRAGCSEKQRRSFLSEAGILGQFDHSNIVRLEGVITSGNTMMIVLESMSNGSLDSFLRKHEGQLSVLQLMDMLGGVASGMKYLTEMGFVHRRLAAHKVLVNASLGCKVSGFRPLQEDKMEAIYSAMHGGKSVVLWTAPEAIQYHRYSSASDVWSFGIVMWEVMSYGERPYWDMGNQDVIKAIEDGFRLPAPMNCPPHLHQLMLDCWQKERTERPTFSQIHSALSKSIRSPDGIGSSTLARRTLPQLGTLPLGSSISLAERTLPSFPSFNSVGEWLDAVDMGRYKDNFTAAGYCYLESVARMTVQDVLSLGVTSLEHQKQILSAIQTLRAQVIQMHGRGVQFEGFCY</sequence>
<protein>
    <recommendedName>
        <fullName evidence="17">Ephrin type-A receptor 10</fullName>
        <ecNumber evidence="2">2.7.10.1</ecNumber>
    </recommendedName>
</protein>
<feature type="domain" description="SAM" evidence="21">
    <location>
        <begin position="938"/>
        <end position="1002"/>
    </location>
</feature>
<dbReference type="Proteomes" id="UP000694402">
    <property type="component" value="Unassembled WGS sequence"/>
</dbReference>
<dbReference type="InterPro" id="IPR001660">
    <property type="entry name" value="SAM"/>
</dbReference>
<reference evidence="24" key="3">
    <citation type="submission" date="2025-09" db="UniProtKB">
        <authorList>
            <consortium name="Ensembl"/>
        </authorList>
    </citation>
    <scope>IDENTIFICATION</scope>
</reference>
<keyword evidence="12" id="KW-0829">Tyrosine-protein kinase</keyword>
<dbReference type="FunFam" id="1.10.150.50:FF:000066">
    <property type="entry name" value="ephrin type-A receptor 10"/>
    <property type="match status" value="1"/>
</dbReference>
<evidence type="ECO:0000256" key="14">
    <source>
        <dbReference type="ARBA" id="ARBA00023180"/>
    </source>
</evidence>
<feature type="transmembrane region" description="Helical" evidence="18">
    <location>
        <begin position="561"/>
        <end position="585"/>
    </location>
</feature>
<dbReference type="CDD" id="cd00063">
    <property type="entry name" value="FN3"/>
    <property type="match status" value="2"/>
</dbReference>
<keyword evidence="6" id="KW-0677">Repeat</keyword>
<keyword evidence="13" id="KW-0675">Receptor</keyword>
<evidence type="ECO:0000256" key="7">
    <source>
        <dbReference type="ARBA" id="ARBA00022741"/>
    </source>
</evidence>
<evidence type="ECO:0000256" key="19">
    <source>
        <dbReference type="SAM" id="SignalP"/>
    </source>
</evidence>
<evidence type="ECO:0000259" key="23">
    <source>
        <dbReference type="PROSITE" id="PS51550"/>
    </source>
</evidence>
<dbReference type="GeneID" id="112266037"/>
<dbReference type="FunFam" id="2.10.50.10:FF:000001">
    <property type="entry name" value="Ephrin type-A receptor 5"/>
    <property type="match status" value="1"/>
</dbReference>
<evidence type="ECO:0000256" key="2">
    <source>
        <dbReference type="ARBA" id="ARBA00011902"/>
    </source>
</evidence>
<comment type="catalytic activity">
    <reaction evidence="15">
        <text>L-tyrosyl-[protein] + ATP = O-phospho-L-tyrosyl-[protein] + ADP + H(+)</text>
        <dbReference type="Rhea" id="RHEA:10596"/>
        <dbReference type="Rhea" id="RHEA-COMP:10136"/>
        <dbReference type="Rhea" id="RHEA-COMP:20101"/>
        <dbReference type="ChEBI" id="CHEBI:15378"/>
        <dbReference type="ChEBI" id="CHEBI:30616"/>
        <dbReference type="ChEBI" id="CHEBI:46858"/>
        <dbReference type="ChEBI" id="CHEBI:61978"/>
        <dbReference type="ChEBI" id="CHEBI:456216"/>
        <dbReference type="EC" id="2.7.10.1"/>
    </reaction>
</comment>
<dbReference type="RefSeq" id="XP_042151644.1">
    <property type="nucleotide sequence ID" value="XM_042295710.1"/>
</dbReference>
<dbReference type="InterPro" id="IPR001245">
    <property type="entry name" value="Ser-Thr/Tyr_kinase_cat_dom"/>
</dbReference>
<evidence type="ECO:0000256" key="1">
    <source>
        <dbReference type="ARBA" id="ARBA00004479"/>
    </source>
</evidence>
<dbReference type="Pfam" id="PF07699">
    <property type="entry name" value="Ephrin_rec_like"/>
    <property type="match status" value="1"/>
</dbReference>
<dbReference type="FunFam" id="2.60.120.260:FF:000001">
    <property type="entry name" value="Ephrin type-A receptor 7"/>
    <property type="match status" value="1"/>
</dbReference>
<evidence type="ECO:0000259" key="21">
    <source>
        <dbReference type="PROSITE" id="PS50105"/>
    </source>
</evidence>
<comment type="subcellular location">
    <subcellularLocation>
        <location evidence="1">Membrane</location>
        <topology evidence="1">Single-pass type I membrane protein</topology>
    </subcellularLocation>
</comment>
<dbReference type="Pfam" id="PF01404">
    <property type="entry name" value="Ephrin_lbd"/>
    <property type="match status" value="1"/>
</dbReference>
<dbReference type="InterPro" id="IPR050449">
    <property type="entry name" value="Ephrin_rcpt_TKs"/>
</dbReference>
<proteinExistence type="predicted"/>
<evidence type="ECO:0000256" key="9">
    <source>
        <dbReference type="ARBA" id="ARBA00022840"/>
    </source>
</evidence>
<dbReference type="PROSITE" id="PS00791">
    <property type="entry name" value="RECEPTOR_TYR_KIN_V_2"/>
    <property type="match status" value="1"/>
</dbReference>
<keyword evidence="25" id="KW-1185">Reference proteome</keyword>
<dbReference type="PROSITE" id="PS51550">
    <property type="entry name" value="EPH_LBD"/>
    <property type="match status" value="1"/>
</dbReference>
<evidence type="ECO:0000256" key="18">
    <source>
        <dbReference type="SAM" id="Phobius"/>
    </source>
</evidence>
<dbReference type="InterPro" id="IPR027936">
    <property type="entry name" value="Eph_TM"/>
</dbReference>
<name>A0AAZ3SPY0_ONCTS</name>
<dbReference type="Pfam" id="PF00536">
    <property type="entry name" value="SAM_1"/>
    <property type="match status" value="1"/>
</dbReference>
<reference evidence="24" key="2">
    <citation type="submission" date="2025-08" db="UniProtKB">
        <authorList>
            <consortium name="Ensembl"/>
        </authorList>
    </citation>
    <scope>IDENTIFICATION</scope>
</reference>
<dbReference type="Pfam" id="PF00041">
    <property type="entry name" value="fn3"/>
    <property type="match status" value="2"/>
</dbReference>
<feature type="chain" id="PRO_5044247934" description="Ephrin type-A receptor 10" evidence="19">
    <location>
        <begin position="25"/>
        <end position="1018"/>
    </location>
</feature>
<keyword evidence="4 18" id="KW-0812">Transmembrane</keyword>
<dbReference type="FunFam" id="2.60.40.10:FF:000059">
    <property type="entry name" value="Ephrin type-A receptor 6"/>
    <property type="match status" value="1"/>
</dbReference>
<feature type="signal peptide" evidence="19">
    <location>
        <begin position="1"/>
        <end position="24"/>
    </location>
</feature>
<evidence type="ECO:0000256" key="11">
    <source>
        <dbReference type="ARBA" id="ARBA00023136"/>
    </source>
</evidence>
<dbReference type="FunFam" id="3.30.200.20:FF:000143">
    <property type="entry name" value="Ephrin type-B receptor 6"/>
    <property type="match status" value="1"/>
</dbReference>
<keyword evidence="5 19" id="KW-0732">Signal</keyword>
<dbReference type="InterPro" id="IPR000719">
    <property type="entry name" value="Prot_kinase_dom"/>
</dbReference>
<dbReference type="PANTHER" id="PTHR46877">
    <property type="entry name" value="EPH RECEPTOR A5"/>
    <property type="match status" value="1"/>
</dbReference>
<keyword evidence="10 18" id="KW-1133">Transmembrane helix</keyword>
<comment type="function">
    <text evidence="16">Receptor for members of the ephrin-A family. Binds to EFNA3, EFNA4 and EFNA5.</text>
</comment>
<dbReference type="GO" id="GO:0005886">
    <property type="term" value="C:plasma membrane"/>
    <property type="evidence" value="ECO:0007669"/>
    <property type="project" value="TreeGrafter"/>
</dbReference>
<keyword evidence="7" id="KW-0547">Nucleotide-binding</keyword>
<dbReference type="GO" id="GO:0005524">
    <property type="term" value="F:ATP binding"/>
    <property type="evidence" value="ECO:0007669"/>
    <property type="project" value="UniProtKB-KW"/>
</dbReference>
<dbReference type="GO" id="GO:0007411">
    <property type="term" value="P:axon guidance"/>
    <property type="evidence" value="ECO:0007669"/>
    <property type="project" value="TreeGrafter"/>
</dbReference>
<dbReference type="SMART" id="SM00454">
    <property type="entry name" value="SAM"/>
    <property type="match status" value="1"/>
</dbReference>
<dbReference type="PROSITE" id="PS50011">
    <property type="entry name" value="PROTEIN_KINASE_DOM"/>
    <property type="match status" value="1"/>
</dbReference>
<evidence type="ECO:0000313" key="24">
    <source>
        <dbReference type="Ensembl" id="ENSOTSP00005155053.1"/>
    </source>
</evidence>
<keyword evidence="14" id="KW-0325">Glycoprotein</keyword>
<dbReference type="EC" id="2.7.10.1" evidence="2"/>
<dbReference type="InterPro" id="IPR001090">
    <property type="entry name" value="Ephrin_rcpt_lig-bd_dom"/>
</dbReference>
<keyword evidence="3" id="KW-0808">Transferase</keyword>
<evidence type="ECO:0000256" key="15">
    <source>
        <dbReference type="ARBA" id="ARBA00051243"/>
    </source>
</evidence>
<evidence type="ECO:0000256" key="3">
    <source>
        <dbReference type="ARBA" id="ARBA00022679"/>
    </source>
</evidence>
<evidence type="ECO:0000259" key="22">
    <source>
        <dbReference type="PROSITE" id="PS50853"/>
    </source>
</evidence>
<dbReference type="AlphaFoldDB" id="A0AAZ3SPY0"/>
<dbReference type="PROSITE" id="PS50853">
    <property type="entry name" value="FN3"/>
    <property type="match status" value="2"/>
</dbReference>
<evidence type="ECO:0000313" key="25">
    <source>
        <dbReference type="Proteomes" id="UP000694402"/>
    </source>
</evidence>
<gene>
    <name evidence="24" type="primary">LOC112266037</name>
</gene>
<feature type="domain" description="Fibronectin type-III" evidence="22">
    <location>
        <begin position="438"/>
        <end position="531"/>
    </location>
</feature>
<dbReference type="GO" id="GO:0030425">
    <property type="term" value="C:dendrite"/>
    <property type="evidence" value="ECO:0007669"/>
    <property type="project" value="TreeGrafter"/>
</dbReference>
<evidence type="ECO:0000256" key="4">
    <source>
        <dbReference type="ARBA" id="ARBA00022692"/>
    </source>
</evidence>
<evidence type="ECO:0000256" key="6">
    <source>
        <dbReference type="ARBA" id="ARBA00022737"/>
    </source>
</evidence>
<evidence type="ECO:0000256" key="17">
    <source>
        <dbReference type="ARBA" id="ARBA00071280"/>
    </source>
</evidence>
<feature type="domain" description="Protein kinase" evidence="20">
    <location>
        <begin position="639"/>
        <end position="895"/>
    </location>
</feature>
<evidence type="ECO:0000256" key="10">
    <source>
        <dbReference type="ARBA" id="ARBA00022989"/>
    </source>
</evidence>
<keyword evidence="8" id="KW-0418">Kinase</keyword>
<dbReference type="GeneTree" id="ENSGT00940000164552"/>
<dbReference type="KEGG" id="otw:112266037"/>
<dbReference type="Pfam" id="PF25599">
    <property type="entry name" value="Ephrin_CRD"/>
    <property type="match status" value="1"/>
</dbReference>
<dbReference type="SMART" id="SM00060">
    <property type="entry name" value="FN3"/>
    <property type="match status" value="2"/>
</dbReference>
<dbReference type="InterPro" id="IPR011641">
    <property type="entry name" value="Tyr-kin_ephrin_A/B_rcpt-like"/>
</dbReference>
<evidence type="ECO:0000259" key="20">
    <source>
        <dbReference type="PROSITE" id="PS50011"/>
    </source>
</evidence>
<keyword evidence="11 18" id="KW-0472">Membrane</keyword>
<evidence type="ECO:0000256" key="5">
    <source>
        <dbReference type="ARBA" id="ARBA00022729"/>
    </source>
</evidence>
<dbReference type="GO" id="GO:0005005">
    <property type="term" value="F:transmembrane-ephrin receptor activity"/>
    <property type="evidence" value="ECO:0007669"/>
    <property type="project" value="TreeGrafter"/>
</dbReference>
<accession>A0AAZ3SPY0</accession>
<keyword evidence="9" id="KW-0067">ATP-binding</keyword>
<dbReference type="InterPro" id="IPR003961">
    <property type="entry name" value="FN3_dom"/>
</dbReference>
<dbReference type="PROSITE" id="PS50105">
    <property type="entry name" value="SAM_DOMAIN"/>
    <property type="match status" value="1"/>
</dbReference>
<dbReference type="InterPro" id="IPR001426">
    <property type="entry name" value="Tyr_kinase_rcpt_V_CS"/>
</dbReference>
<dbReference type="SMART" id="SM00615">
    <property type="entry name" value="EPH_lbd"/>
    <property type="match status" value="1"/>
</dbReference>
<dbReference type="Pfam" id="PF07714">
    <property type="entry name" value="PK_Tyr_Ser-Thr"/>
    <property type="match status" value="1"/>
</dbReference>
<evidence type="ECO:0000256" key="12">
    <source>
        <dbReference type="ARBA" id="ARBA00023137"/>
    </source>
</evidence>
<dbReference type="FunFam" id="2.60.40.1770:FF:000001">
    <property type="entry name" value="Ephrin type-A receptor 5"/>
    <property type="match status" value="1"/>
</dbReference>